<keyword evidence="2 9" id="KW-0808">Transferase</keyword>
<name>A0AAD9Z670_9LECA</name>
<feature type="region of interest" description="Disordered" evidence="11">
    <location>
        <begin position="48"/>
        <end position="73"/>
    </location>
</feature>
<dbReference type="PROSITE" id="PS50926">
    <property type="entry name" value="TRAM"/>
    <property type="match status" value="1"/>
</dbReference>
<dbReference type="GO" id="GO:0030697">
    <property type="term" value="F:tRNA (uracil(54)-C5)-methyltransferase activity, S-adenosyl methionine-dependent"/>
    <property type="evidence" value="ECO:0007669"/>
    <property type="project" value="UniProtKB-EC"/>
</dbReference>
<dbReference type="InterPro" id="IPR025795">
    <property type="entry name" value="tRNA_(uracil-5-)_MeTrfase"/>
</dbReference>
<comment type="caution">
    <text evidence="13">The sequence shown here is derived from an EMBL/GenBank/DDBJ whole genome shotgun (WGS) entry which is preliminary data.</text>
</comment>
<dbReference type="PANTHER" id="PTHR11061">
    <property type="entry name" value="RNA M5U METHYLTRANSFERASE"/>
    <property type="match status" value="1"/>
</dbReference>
<dbReference type="FunFam" id="3.40.50.150:FF:000174">
    <property type="entry name" value="TRM2p tRNA methyltransferase"/>
    <property type="match status" value="1"/>
</dbReference>
<evidence type="ECO:0000256" key="4">
    <source>
        <dbReference type="ARBA" id="ARBA00022694"/>
    </source>
</evidence>
<accession>A0AAD9Z670</accession>
<dbReference type="SUPFAM" id="SSF53335">
    <property type="entry name" value="S-adenosyl-L-methionine-dependent methyltransferases"/>
    <property type="match status" value="1"/>
</dbReference>
<dbReference type="PANTHER" id="PTHR11061:SF30">
    <property type="entry name" value="TRNA (URACIL(54)-C(5))-METHYLTRANSFERASE"/>
    <property type="match status" value="1"/>
</dbReference>
<feature type="binding site" evidence="9">
    <location>
        <position position="530"/>
    </location>
    <ligand>
        <name>S-adenosyl-L-methionine</name>
        <dbReference type="ChEBI" id="CHEBI:59789"/>
    </ligand>
</feature>
<feature type="binding site" evidence="9">
    <location>
        <position position="462"/>
    </location>
    <ligand>
        <name>S-adenosyl-L-methionine</name>
        <dbReference type="ChEBI" id="CHEBI:59789"/>
    </ligand>
</feature>
<sequence>MDSSQIYFDAFDSAMWRPSNHFVGAISVFKSVKRLPLPHGFVAMTNKPYNKPYHQSKSAKRQKTAAKPANDGSNEEVLLADVKSLLSAYKSSENLNQEEVEDDHEPSSKASYVPPERFSEIEVKISELSSTGDGLGLSSACDHVYVVPFTVPGDSVQARVVNHIPKAGYTLTDFIKVITPAHQRDDSLPKCPYFAKCAGCQIQMLPYELQLQHKKSIVEKAYRNFSTLTPDIVPAVAETIGSPLQYGYRTKLTPHFDGPPGSMTRKAKRDPSERKGFETVPPIGFNLKGTRKIIDIEDCPIGTDAVREGMKRERKQVAEEIANYTRGATILLRESTLRKPKTPAKQESPKSATIQSVGNDLPKEEDSLSPTPNGNTIKAEDTETSNAQYGPLPYTDIKTCITDQRAISTEYVDDFELKNTAGAFFQNNNSILPKFTAYIRDRIIPPKSAGGSKPIKYLIDAYCGSGLFTITLSSLFSSSMGIDIAGASIVSAKENAAVNNISNASFMTADASKLFEHVEYPPEETVVIIDPPRKGCDDPFLQQLLRFGPRRVVYVSCNVHTQARDVGVMVEGLKDCRYEIESLQGFDFFPQTGHVEGMPLSKQQLIAAILAFSASLATALRSNTTTTPTDLPANPTGNLRYHFSTQPQPGEATSIHTLSSPSPTSLPNHDSLPLPYLAMAASDNPGTFDVNHRPRLASPHELHRPNLQED</sequence>
<feature type="compositionally biased region" description="Polar residues" evidence="11">
    <location>
        <begin position="349"/>
        <end position="358"/>
    </location>
</feature>
<keyword evidence="4" id="KW-0819">tRNA processing</keyword>
<protein>
    <recommendedName>
        <fullName evidence="8">tRNA (uracil(54)-C(5))-methyltransferase</fullName>
        <ecNumber evidence="5">2.1.1.35</ecNumber>
    </recommendedName>
</protein>
<dbReference type="InterPro" id="IPR030391">
    <property type="entry name" value="MeTrfase_TrmA_CS"/>
</dbReference>
<evidence type="ECO:0000256" key="5">
    <source>
        <dbReference type="ARBA" id="ARBA00033763"/>
    </source>
</evidence>
<dbReference type="NCBIfam" id="TIGR00479">
    <property type="entry name" value="rumA"/>
    <property type="match status" value="1"/>
</dbReference>
<evidence type="ECO:0000256" key="8">
    <source>
        <dbReference type="ARBA" id="ARBA00070108"/>
    </source>
</evidence>
<keyword evidence="14" id="KW-1185">Reference proteome</keyword>
<evidence type="ECO:0000259" key="12">
    <source>
        <dbReference type="PROSITE" id="PS50926"/>
    </source>
</evidence>
<dbReference type="EMBL" id="JASNWA010000007">
    <property type="protein sequence ID" value="KAK3172334.1"/>
    <property type="molecule type" value="Genomic_DNA"/>
</dbReference>
<dbReference type="InterPro" id="IPR029063">
    <property type="entry name" value="SAM-dependent_MTases_sf"/>
</dbReference>
<feature type="domain" description="TRAM" evidence="12">
    <location>
        <begin position="114"/>
        <end position="176"/>
    </location>
</feature>
<dbReference type="InterPro" id="IPR030390">
    <property type="entry name" value="MeTrfase_TrmA_AS"/>
</dbReference>
<feature type="region of interest" description="Disordered" evidence="11">
    <location>
        <begin position="644"/>
        <end position="667"/>
    </location>
</feature>
<dbReference type="PROSITE" id="PS51687">
    <property type="entry name" value="SAM_MT_RNA_M5U"/>
    <property type="match status" value="1"/>
</dbReference>
<organism evidence="13 14">
    <name type="scientific">Lepraria neglecta</name>
    <dbReference type="NCBI Taxonomy" id="209136"/>
    <lineage>
        <taxon>Eukaryota</taxon>
        <taxon>Fungi</taxon>
        <taxon>Dikarya</taxon>
        <taxon>Ascomycota</taxon>
        <taxon>Pezizomycotina</taxon>
        <taxon>Lecanoromycetes</taxon>
        <taxon>OSLEUM clade</taxon>
        <taxon>Lecanoromycetidae</taxon>
        <taxon>Lecanorales</taxon>
        <taxon>Lecanorineae</taxon>
        <taxon>Stereocaulaceae</taxon>
        <taxon>Lepraria</taxon>
    </lineage>
</organism>
<dbReference type="InterPro" id="IPR002792">
    <property type="entry name" value="TRAM_dom"/>
</dbReference>
<dbReference type="FunFam" id="2.40.50.140:FF:000201">
    <property type="entry name" value="TRM2p tRNA methyltransferase"/>
    <property type="match status" value="1"/>
</dbReference>
<evidence type="ECO:0000256" key="1">
    <source>
        <dbReference type="ARBA" id="ARBA00022603"/>
    </source>
</evidence>
<dbReference type="PROSITE" id="PS51622">
    <property type="entry name" value="SAM_MT_RNA_M5U_2"/>
    <property type="match status" value="1"/>
</dbReference>
<dbReference type="SUPFAM" id="SSF50249">
    <property type="entry name" value="Nucleic acid-binding proteins"/>
    <property type="match status" value="1"/>
</dbReference>
<dbReference type="InterPro" id="IPR010280">
    <property type="entry name" value="U5_MeTrfase_fam"/>
</dbReference>
<feature type="compositionally biased region" description="Low complexity" evidence="11">
    <location>
        <begin position="657"/>
        <end position="667"/>
    </location>
</feature>
<dbReference type="Proteomes" id="UP001276659">
    <property type="component" value="Unassembled WGS sequence"/>
</dbReference>
<evidence type="ECO:0000256" key="6">
    <source>
        <dbReference type="ARBA" id="ARBA00052788"/>
    </source>
</evidence>
<comment type="catalytic activity">
    <reaction evidence="6">
        <text>uridine(54) in tRNA + S-adenosyl-L-methionine = 5-methyluridine(54) in tRNA + S-adenosyl-L-homocysteine + H(+)</text>
        <dbReference type="Rhea" id="RHEA:42712"/>
        <dbReference type="Rhea" id="RHEA-COMP:10167"/>
        <dbReference type="Rhea" id="RHEA-COMP:10193"/>
        <dbReference type="ChEBI" id="CHEBI:15378"/>
        <dbReference type="ChEBI" id="CHEBI:57856"/>
        <dbReference type="ChEBI" id="CHEBI:59789"/>
        <dbReference type="ChEBI" id="CHEBI:65315"/>
        <dbReference type="ChEBI" id="CHEBI:74447"/>
        <dbReference type="EC" id="2.1.1.35"/>
    </reaction>
</comment>
<dbReference type="Gene3D" id="2.40.50.140">
    <property type="entry name" value="Nucleic acid-binding proteins"/>
    <property type="match status" value="1"/>
</dbReference>
<dbReference type="GO" id="GO:0009451">
    <property type="term" value="P:RNA modification"/>
    <property type="evidence" value="ECO:0007669"/>
    <property type="project" value="UniProtKB-ARBA"/>
</dbReference>
<dbReference type="InterPro" id="IPR012340">
    <property type="entry name" value="NA-bd_OB-fold"/>
</dbReference>
<dbReference type="EC" id="2.1.1.35" evidence="5"/>
<reference evidence="13" key="1">
    <citation type="submission" date="2022-11" db="EMBL/GenBank/DDBJ databases">
        <title>Chromosomal genome sequence assembly and mating type (MAT) locus characterization of the leprose asexual lichenized fungus Lepraria neglecta (Nyl.) Erichsen.</title>
        <authorList>
            <person name="Allen J.L."/>
            <person name="Pfeffer B."/>
        </authorList>
    </citation>
    <scope>NUCLEOTIDE SEQUENCE</scope>
    <source>
        <strain evidence="13">Allen 5258</strain>
    </source>
</reference>
<comment type="function">
    <text evidence="7">Catalyzes the formation of 5-methyl-uridine at position 54 (m5U54) in all tRNA. May also have a role in tRNA stabilization or maturation.</text>
</comment>
<proteinExistence type="inferred from homology"/>
<keyword evidence="3 9" id="KW-0949">S-adenosyl-L-methionine</keyword>
<feature type="active site" evidence="10">
    <location>
        <position position="557"/>
    </location>
</feature>
<feature type="active site" description="Nucleophile" evidence="9">
    <location>
        <position position="557"/>
    </location>
</feature>
<dbReference type="GO" id="GO:0008033">
    <property type="term" value="P:tRNA processing"/>
    <property type="evidence" value="ECO:0007669"/>
    <property type="project" value="UniProtKB-KW"/>
</dbReference>
<evidence type="ECO:0000313" key="14">
    <source>
        <dbReference type="Proteomes" id="UP001276659"/>
    </source>
</evidence>
<dbReference type="AlphaFoldDB" id="A0AAD9Z670"/>
<feature type="region of interest" description="Disordered" evidence="11">
    <location>
        <begin position="685"/>
        <end position="710"/>
    </location>
</feature>
<dbReference type="PROSITE" id="PS01230">
    <property type="entry name" value="TRMA_1"/>
    <property type="match status" value="1"/>
</dbReference>
<evidence type="ECO:0000256" key="3">
    <source>
        <dbReference type="ARBA" id="ARBA00022691"/>
    </source>
</evidence>
<dbReference type="FunFam" id="3.40.50.150:FF:000104">
    <property type="entry name" value="S-adenosyl-L-methionine-dependent methyltransferase"/>
    <property type="match status" value="1"/>
</dbReference>
<dbReference type="PROSITE" id="PS01231">
    <property type="entry name" value="TRMA_2"/>
    <property type="match status" value="1"/>
</dbReference>
<comment type="similarity">
    <text evidence="9">Belongs to the class I-like SAM-binding methyltransferase superfamily. RNA M5U methyltransferase family.</text>
</comment>
<feature type="binding site" evidence="9">
    <location>
        <position position="483"/>
    </location>
    <ligand>
        <name>S-adenosyl-L-methionine</name>
        <dbReference type="ChEBI" id="CHEBI:59789"/>
    </ligand>
</feature>
<dbReference type="Gene3D" id="3.40.50.150">
    <property type="entry name" value="Vaccinia Virus protein VP39"/>
    <property type="match status" value="2"/>
</dbReference>
<dbReference type="GO" id="GO:0032259">
    <property type="term" value="P:methylation"/>
    <property type="evidence" value="ECO:0007669"/>
    <property type="project" value="UniProtKB-KW"/>
</dbReference>
<keyword evidence="1 9" id="KW-0489">Methyltransferase</keyword>
<evidence type="ECO:0000256" key="11">
    <source>
        <dbReference type="SAM" id="MobiDB-lite"/>
    </source>
</evidence>
<evidence type="ECO:0000256" key="10">
    <source>
        <dbReference type="PROSITE-ProRule" id="PRU10015"/>
    </source>
</evidence>
<feature type="region of interest" description="Disordered" evidence="11">
    <location>
        <begin position="333"/>
        <end position="389"/>
    </location>
</feature>
<evidence type="ECO:0000313" key="13">
    <source>
        <dbReference type="EMBL" id="KAK3172334.1"/>
    </source>
</evidence>
<evidence type="ECO:0000256" key="9">
    <source>
        <dbReference type="PROSITE-ProRule" id="PRU01024"/>
    </source>
</evidence>
<feature type="region of interest" description="Disordered" evidence="11">
    <location>
        <begin position="252"/>
        <end position="281"/>
    </location>
</feature>
<evidence type="ECO:0000256" key="7">
    <source>
        <dbReference type="ARBA" id="ARBA00054700"/>
    </source>
</evidence>
<feature type="binding site" evidence="9">
    <location>
        <position position="426"/>
    </location>
    <ligand>
        <name>S-adenosyl-L-methionine</name>
        <dbReference type="ChEBI" id="CHEBI:59789"/>
    </ligand>
</feature>
<evidence type="ECO:0000256" key="2">
    <source>
        <dbReference type="ARBA" id="ARBA00022679"/>
    </source>
</evidence>
<dbReference type="Pfam" id="PF05958">
    <property type="entry name" value="tRNA_U5-meth_tr"/>
    <property type="match status" value="1"/>
</dbReference>
<feature type="compositionally biased region" description="Basic and acidic residues" evidence="11">
    <location>
        <begin position="698"/>
        <end position="710"/>
    </location>
</feature>
<gene>
    <name evidence="13" type="ORF">OEA41_005655</name>
</gene>